<evidence type="ECO:0000256" key="1">
    <source>
        <dbReference type="SAM" id="MobiDB-lite"/>
    </source>
</evidence>
<accession>A0ABU3IAP7</accession>
<evidence type="ECO:0000313" key="3">
    <source>
        <dbReference type="Proteomes" id="UP001247542"/>
    </source>
</evidence>
<name>A0ABU3IAP7_9ACTO</name>
<dbReference type="EMBL" id="JASXSX010000001">
    <property type="protein sequence ID" value="MDT3766986.1"/>
    <property type="molecule type" value="Genomic_DNA"/>
</dbReference>
<keyword evidence="3" id="KW-1185">Reference proteome</keyword>
<gene>
    <name evidence="2" type="ORF">QS713_02760</name>
</gene>
<organism evidence="2 3">
    <name type="scientific">Gleimia hominis</name>
    <dbReference type="NCBI Taxonomy" id="595468"/>
    <lineage>
        <taxon>Bacteria</taxon>
        <taxon>Bacillati</taxon>
        <taxon>Actinomycetota</taxon>
        <taxon>Actinomycetes</taxon>
        <taxon>Actinomycetales</taxon>
        <taxon>Actinomycetaceae</taxon>
        <taxon>Gleimia</taxon>
    </lineage>
</organism>
<dbReference type="Proteomes" id="UP001247542">
    <property type="component" value="Unassembled WGS sequence"/>
</dbReference>
<evidence type="ECO:0000313" key="2">
    <source>
        <dbReference type="EMBL" id="MDT3766986.1"/>
    </source>
</evidence>
<feature type="region of interest" description="Disordered" evidence="1">
    <location>
        <begin position="84"/>
        <end position="103"/>
    </location>
</feature>
<comment type="caution">
    <text evidence="2">The sequence shown here is derived from an EMBL/GenBank/DDBJ whole genome shotgun (WGS) entry which is preliminary data.</text>
</comment>
<feature type="compositionally biased region" description="Polar residues" evidence="1">
    <location>
        <begin position="92"/>
        <end position="103"/>
    </location>
</feature>
<sequence length="310" mass="33086">MSEAVELERLLRETRRRLYATAANTASDPFEADTALPNSEAEALERRVQGGLRAAELDHRRAVAKLASSDTPLPFADAARRINAEPGERPTDSASTSVDSQWTLNPASSKYGKVLRTLGFPEGLPTGGVRVVDAAAGDVVLVVGQQGASETAVDVAVRLRGRLEGRGVDTEVVLGGARTVLPGEQRRVRSAEEFEQLRAQVPQKAIVLTLINSKIATHHRIASRIAASVDFVQVWVCVDALMQKAALDKAVTDLPGQVNADAVALTHAWDARKPGQGLNLGVPVGLVDGAPSTPHLWQLIVEDAVARMQL</sequence>
<dbReference type="RefSeq" id="WP_313272257.1">
    <property type="nucleotide sequence ID" value="NZ_JASXSX010000001.1"/>
</dbReference>
<reference evidence="2 3" key="1">
    <citation type="submission" date="2023-06" db="EMBL/GenBank/DDBJ databases">
        <title>Draft genome sequence of Gleimia hominis type strain CCUG 57540T.</title>
        <authorList>
            <person name="Salva-Serra F."/>
            <person name="Cardew S."/>
            <person name="Jensie Markopoulos S."/>
            <person name="Ohlen M."/>
            <person name="Inganas E."/>
            <person name="Svensson-Stadler L."/>
            <person name="Moore E.R.B."/>
        </authorList>
    </citation>
    <scope>NUCLEOTIDE SEQUENCE [LARGE SCALE GENOMIC DNA]</scope>
    <source>
        <strain evidence="2 3">CCUG 57540</strain>
    </source>
</reference>
<protein>
    <submittedName>
        <fullName evidence="2">Uncharacterized protein</fullName>
    </submittedName>
</protein>
<proteinExistence type="predicted"/>